<keyword evidence="1" id="KW-0732">Signal</keyword>
<dbReference type="Gene3D" id="1.25.10.10">
    <property type="entry name" value="Leucine-rich Repeat Variant"/>
    <property type="match status" value="1"/>
</dbReference>
<evidence type="ECO:0000313" key="2">
    <source>
        <dbReference type="EMBL" id="QJX00351.1"/>
    </source>
</evidence>
<evidence type="ECO:0000256" key="1">
    <source>
        <dbReference type="SAM" id="SignalP"/>
    </source>
</evidence>
<gene>
    <name evidence="2" type="ORF">FTUN_7979</name>
</gene>
<organism evidence="2 3">
    <name type="scientific">Frigoriglobus tundricola</name>
    <dbReference type="NCBI Taxonomy" id="2774151"/>
    <lineage>
        <taxon>Bacteria</taxon>
        <taxon>Pseudomonadati</taxon>
        <taxon>Planctomycetota</taxon>
        <taxon>Planctomycetia</taxon>
        <taxon>Gemmatales</taxon>
        <taxon>Gemmataceae</taxon>
        <taxon>Frigoriglobus</taxon>
    </lineage>
</organism>
<dbReference type="InterPro" id="IPR011989">
    <property type="entry name" value="ARM-like"/>
</dbReference>
<dbReference type="EMBL" id="CP053452">
    <property type="protein sequence ID" value="QJX00351.1"/>
    <property type="molecule type" value="Genomic_DNA"/>
</dbReference>
<dbReference type="KEGG" id="ftj:FTUN_7979"/>
<dbReference type="RefSeq" id="WP_171475115.1">
    <property type="nucleotide sequence ID" value="NZ_CP053452.2"/>
</dbReference>
<dbReference type="Proteomes" id="UP000503447">
    <property type="component" value="Chromosome"/>
</dbReference>
<sequence length="476" mass="51469">MPRTRFITWTLLAVGGFALLPAAASGQAPLPKKPDTARIIELRELPRGGIQKAELKEAREHFAKLAKYYADTIAHPDVWKASQDFKIETPGALRPPTIDGPEGLLRDLDRYLLEFVPGTKTPNLEPLDYIREFGAALDAALKNLIETHPEPIVQINAARVLAHVARTGAPAHYTTITALLSNANTPTGVRNYLFHAAGAVLSAYDPNDPVLRKHSGDPAAVGALIKVLDDAITTPSMLLTGLPADAKVDDIAQDQLLVIGYVRRQAVKALAQCKFASFPGPGGKTIYPAFTLTRVARGDSALAPLPGPAEAAEAIIGICGMAPVFEQNKGGFAAVKGYNPDVAVEAILAGLITFAKPRAGDAFNRSLPWRTYALRIAGGMRDWRPLFDPDFNPNQPNRFAPQLVPASVEELLKEVVPKVLAPMDKVDANGKPDIAAKVDIEGLQRRLVELRARPNRKTELFTGVPQTRIDFAELKK</sequence>
<keyword evidence="3" id="KW-1185">Reference proteome</keyword>
<feature type="signal peptide" evidence="1">
    <location>
        <begin position="1"/>
        <end position="24"/>
    </location>
</feature>
<proteinExistence type="predicted"/>
<feature type="chain" id="PRO_5027027094" description="HEAT repeat domain-containing protein" evidence="1">
    <location>
        <begin position="25"/>
        <end position="476"/>
    </location>
</feature>
<evidence type="ECO:0008006" key="4">
    <source>
        <dbReference type="Google" id="ProtNLM"/>
    </source>
</evidence>
<accession>A0A6M5Z4C6</accession>
<name>A0A6M5Z4C6_9BACT</name>
<reference evidence="3" key="1">
    <citation type="submission" date="2020-05" db="EMBL/GenBank/DDBJ databases">
        <title>Frigoriglobus tundricola gen. nov., sp. nov., a psychrotolerant cellulolytic planctomycete of the family Gemmataceae with two divergent copies of 16S rRNA gene.</title>
        <authorList>
            <person name="Kulichevskaya I.S."/>
            <person name="Ivanova A.A."/>
            <person name="Naumoff D.G."/>
            <person name="Beletsky A.V."/>
            <person name="Rijpstra W.I.C."/>
            <person name="Sinninghe Damste J.S."/>
            <person name="Mardanov A.V."/>
            <person name="Ravin N.V."/>
            <person name="Dedysh S.N."/>
        </authorList>
    </citation>
    <scope>NUCLEOTIDE SEQUENCE [LARGE SCALE GENOMIC DNA]</scope>
    <source>
        <strain evidence="3">PL17</strain>
    </source>
</reference>
<dbReference type="AlphaFoldDB" id="A0A6M5Z4C6"/>
<protein>
    <recommendedName>
        <fullName evidence="4">HEAT repeat domain-containing protein</fullName>
    </recommendedName>
</protein>
<evidence type="ECO:0000313" key="3">
    <source>
        <dbReference type="Proteomes" id="UP000503447"/>
    </source>
</evidence>